<dbReference type="RefSeq" id="WP_138286607.1">
    <property type="nucleotide sequence ID" value="NZ_CP058350.1"/>
</dbReference>
<proteinExistence type="predicted"/>
<accession>A0ABX6QRU0</accession>
<dbReference type="EMBL" id="CP058350">
    <property type="protein sequence ID" value="QLF70981.1"/>
    <property type="molecule type" value="Genomic_DNA"/>
</dbReference>
<keyword evidence="1" id="KW-0732">Signal</keyword>
<keyword evidence="3" id="KW-1185">Reference proteome</keyword>
<name>A0ABX6QRU0_9HYPH</name>
<sequence>MKRILASAILMTLTATGALAKDKMDKVDIARDGIDMRKVVVRASGQAYKLDSPSTYQFDVRGYAAAKKGYRIVSAWFFSGLPLKMSYEQGLLPRDYGSGNNRTVKRPFLFKVPINKVTWDGPSPLEVCNNNLAKLKQAGFSQQEILGKTYELKAVAIIGFGAAADREGRTASPVGLGGGSTYEHQTLKYQVHVECRPN</sequence>
<evidence type="ECO:0000313" key="3">
    <source>
        <dbReference type="Proteomes" id="UP000308530"/>
    </source>
</evidence>
<feature type="chain" id="PRO_5045423130" evidence="1">
    <location>
        <begin position="21"/>
        <end position="198"/>
    </location>
</feature>
<protein>
    <submittedName>
        <fullName evidence="2">Uncharacterized protein</fullName>
    </submittedName>
</protein>
<gene>
    <name evidence="2" type="ORF">FE840_016295</name>
</gene>
<dbReference type="Proteomes" id="UP000308530">
    <property type="component" value="Chromosome"/>
</dbReference>
<organism evidence="2 3">
    <name type="scientific">Peteryoungia desertarenae</name>
    <dbReference type="NCBI Taxonomy" id="1813451"/>
    <lineage>
        <taxon>Bacteria</taxon>
        <taxon>Pseudomonadati</taxon>
        <taxon>Pseudomonadota</taxon>
        <taxon>Alphaproteobacteria</taxon>
        <taxon>Hyphomicrobiales</taxon>
        <taxon>Rhizobiaceae</taxon>
        <taxon>Peteryoungia</taxon>
    </lineage>
</organism>
<evidence type="ECO:0000256" key="1">
    <source>
        <dbReference type="SAM" id="SignalP"/>
    </source>
</evidence>
<reference evidence="2 3" key="1">
    <citation type="submission" date="2020-06" db="EMBL/GenBank/DDBJ databases">
        <title>Genome sequence of Rhizobium sp strain ADMK78.</title>
        <authorList>
            <person name="Rahi P."/>
        </authorList>
    </citation>
    <scope>NUCLEOTIDE SEQUENCE [LARGE SCALE GENOMIC DNA]</scope>
    <source>
        <strain evidence="2 3">ADMK78</strain>
    </source>
</reference>
<feature type="signal peptide" evidence="1">
    <location>
        <begin position="1"/>
        <end position="20"/>
    </location>
</feature>
<evidence type="ECO:0000313" key="2">
    <source>
        <dbReference type="EMBL" id="QLF70981.1"/>
    </source>
</evidence>